<proteinExistence type="predicted"/>
<protein>
    <submittedName>
        <fullName evidence="1">CoF synthetase</fullName>
    </submittedName>
</protein>
<dbReference type="RefSeq" id="WP_386062012.1">
    <property type="nucleotide sequence ID" value="NZ_JBHLTQ010000003.1"/>
</dbReference>
<dbReference type="Proteomes" id="UP001589832">
    <property type="component" value="Unassembled WGS sequence"/>
</dbReference>
<organism evidence="1 2">
    <name type="scientific">Winogradskyella pulchriflava</name>
    <dbReference type="NCBI Taxonomy" id="1110688"/>
    <lineage>
        <taxon>Bacteria</taxon>
        <taxon>Pseudomonadati</taxon>
        <taxon>Bacteroidota</taxon>
        <taxon>Flavobacteriia</taxon>
        <taxon>Flavobacteriales</taxon>
        <taxon>Flavobacteriaceae</taxon>
        <taxon>Winogradskyella</taxon>
    </lineage>
</organism>
<accession>A0ABV6Q832</accession>
<dbReference type="Gene3D" id="3.40.50.12780">
    <property type="entry name" value="N-terminal domain of ligase-like"/>
    <property type="match status" value="1"/>
</dbReference>
<dbReference type="PANTHER" id="PTHR36932">
    <property type="entry name" value="CAPSULAR POLYSACCHARIDE BIOSYNTHESIS PROTEIN"/>
    <property type="match status" value="1"/>
</dbReference>
<dbReference type="SUPFAM" id="SSF56801">
    <property type="entry name" value="Acetyl-CoA synthetase-like"/>
    <property type="match status" value="1"/>
</dbReference>
<evidence type="ECO:0000313" key="2">
    <source>
        <dbReference type="Proteomes" id="UP001589832"/>
    </source>
</evidence>
<dbReference type="InterPro" id="IPR053158">
    <property type="entry name" value="CapK_Type1_Caps_Biosynth"/>
</dbReference>
<sequence length="428" mass="49547">MSLRRNIFWLLDRVNGSLLKKLYKYTYDVLEAKDRKWAVAENKKQLQKLLAHAQETTEFYKGKGFKKLQDFPVINKNVIREDFDAFFSSKFKKKECKVASTSGSTGSPFSLYQNPEKVKKIQVDNIYFSSKSNFEVGDFLAFIRIWPKTIGFKLRMNFLLKNFMPWNILNLSENGIAQLIAKLNKRKGHVSFLTYPTALEKICKYIDNLEENPINFKTKSIITISESLNSYTKRKTLEYFGVTPLSRYSNNETGIMAQQIDANDSKFRINDSSYVMEVLELNSDNAVEHGQLGRIVLTDLFNFATPLIRYDTGDIGIMEKDSKNVSFFTEISGRKVDQLYDTSGNLISSHLSLRLMDYGKFKQFQLVQKSKTEYHINLNTDKAVDETKLISDYKVYFGKDAIVKVNYVNEIPLLASGKRREVVNEYYK</sequence>
<dbReference type="EMBL" id="JBHLTQ010000003">
    <property type="protein sequence ID" value="MFC0604424.1"/>
    <property type="molecule type" value="Genomic_DNA"/>
</dbReference>
<gene>
    <name evidence="1" type="ORF">ACFFGA_07655</name>
</gene>
<name>A0ABV6Q832_9FLAO</name>
<dbReference type="InterPro" id="IPR042099">
    <property type="entry name" value="ANL_N_sf"/>
</dbReference>
<keyword evidence="2" id="KW-1185">Reference proteome</keyword>
<dbReference type="PANTHER" id="PTHR36932:SF1">
    <property type="entry name" value="CAPSULAR POLYSACCHARIDE BIOSYNTHESIS PROTEIN"/>
    <property type="match status" value="1"/>
</dbReference>
<comment type="caution">
    <text evidence="1">The sequence shown here is derived from an EMBL/GenBank/DDBJ whole genome shotgun (WGS) entry which is preliminary data.</text>
</comment>
<evidence type="ECO:0000313" key="1">
    <source>
        <dbReference type="EMBL" id="MFC0604424.1"/>
    </source>
</evidence>
<reference evidence="1 2" key="1">
    <citation type="submission" date="2024-09" db="EMBL/GenBank/DDBJ databases">
        <authorList>
            <person name="Sun Q."/>
            <person name="Mori K."/>
        </authorList>
    </citation>
    <scope>NUCLEOTIDE SEQUENCE [LARGE SCALE GENOMIC DNA]</scope>
    <source>
        <strain evidence="1 2">NCAIM B.02481</strain>
    </source>
</reference>